<organism evidence="1 2">
    <name type="scientific">Cryomorpha ignava</name>
    <dbReference type="NCBI Taxonomy" id="101383"/>
    <lineage>
        <taxon>Bacteria</taxon>
        <taxon>Pseudomonadati</taxon>
        <taxon>Bacteroidota</taxon>
        <taxon>Flavobacteriia</taxon>
        <taxon>Flavobacteriales</taxon>
        <taxon>Cryomorphaceae</taxon>
        <taxon>Cryomorpha</taxon>
    </lineage>
</organism>
<dbReference type="EMBL" id="JAAGVY010000037">
    <property type="protein sequence ID" value="NEN24972.1"/>
    <property type="molecule type" value="Genomic_DNA"/>
</dbReference>
<dbReference type="Pfam" id="PF21857">
    <property type="entry name" value="DUF6913"/>
    <property type="match status" value="1"/>
</dbReference>
<keyword evidence="2" id="KW-1185">Reference proteome</keyword>
<gene>
    <name evidence="1" type="ORF">G3O08_15840</name>
</gene>
<dbReference type="InterPro" id="IPR054207">
    <property type="entry name" value="DUF6913"/>
</dbReference>
<protein>
    <submittedName>
        <fullName evidence="1">Uncharacterized protein</fullName>
    </submittedName>
</protein>
<evidence type="ECO:0000313" key="2">
    <source>
        <dbReference type="Proteomes" id="UP000486602"/>
    </source>
</evidence>
<dbReference type="AlphaFoldDB" id="A0A7K3WVM0"/>
<name>A0A7K3WVM0_9FLAO</name>
<evidence type="ECO:0000313" key="1">
    <source>
        <dbReference type="EMBL" id="NEN24972.1"/>
    </source>
</evidence>
<reference evidence="1 2" key="1">
    <citation type="submission" date="2020-02" db="EMBL/GenBank/DDBJ databases">
        <title>Out from the shadows clarifying the taxonomy of the family Cryomorphaceae and related taxa by utilizing the GTDB taxonomic framework.</title>
        <authorList>
            <person name="Bowman J.P."/>
        </authorList>
    </citation>
    <scope>NUCLEOTIDE SEQUENCE [LARGE SCALE GENOMIC DNA]</scope>
    <source>
        <strain evidence="1 2">QSSC 1-22</strain>
    </source>
</reference>
<dbReference type="Proteomes" id="UP000486602">
    <property type="component" value="Unassembled WGS sequence"/>
</dbReference>
<comment type="caution">
    <text evidence="1">The sequence shown here is derived from an EMBL/GenBank/DDBJ whole genome shotgun (WGS) entry which is preliminary data.</text>
</comment>
<proteinExistence type="predicted"/>
<sequence length="188" mass="22369">MKFIEDIRRFFGEKLLKAKLETPRKPAVHNFSDARSVAIIYKEKGESFYILVKQYVKYLRDEHGIRDIMAMAYIEDKKVVPHYHVHKLKFDYFSRSELNWRLEPTCDQVENFVGTEFDILIDFEKEPCLPLRFLLAESKAAFKVGYYDPQNEPFYDMMLASGNSDTFDEYIKQINHYLTLINRQDARA</sequence>
<dbReference type="RefSeq" id="WP_163286364.1">
    <property type="nucleotide sequence ID" value="NZ_JAAGVY010000037.1"/>
</dbReference>
<accession>A0A7K3WVM0</accession>